<dbReference type="PANTHER" id="PTHR35041:SF6">
    <property type="entry name" value="FORMYLMETHIONINE DEFORMYLASE-LIKE PROTEIN-RELATED"/>
    <property type="match status" value="1"/>
</dbReference>
<keyword evidence="2" id="KW-0472">Membrane</keyword>
<feature type="transmembrane region" description="Helical" evidence="2">
    <location>
        <begin position="719"/>
        <end position="742"/>
    </location>
</feature>
<dbReference type="AlphaFoldDB" id="A0A6H0Y558"/>
<feature type="compositionally biased region" description="Low complexity" evidence="1">
    <location>
        <begin position="92"/>
        <end position="113"/>
    </location>
</feature>
<proteinExistence type="predicted"/>
<feature type="transmembrane region" description="Helical" evidence="2">
    <location>
        <begin position="306"/>
        <end position="328"/>
    </location>
</feature>
<evidence type="ECO:0000313" key="4">
    <source>
        <dbReference type="Proteomes" id="UP000503462"/>
    </source>
</evidence>
<reference evidence="3 4" key="1">
    <citation type="journal article" date="2016" name="Sci. Rep.">
        <title>Peltaster fructicola genome reveals evolution from an invasive phytopathogen to an ectophytic parasite.</title>
        <authorList>
            <person name="Xu C."/>
            <person name="Chen H."/>
            <person name="Gleason M.L."/>
            <person name="Xu J.R."/>
            <person name="Liu H."/>
            <person name="Zhang R."/>
            <person name="Sun G."/>
        </authorList>
    </citation>
    <scope>NUCLEOTIDE SEQUENCE [LARGE SCALE GENOMIC DNA]</scope>
    <source>
        <strain evidence="3 4">LNHT1506</strain>
    </source>
</reference>
<organism evidence="3 4">
    <name type="scientific">Peltaster fructicola</name>
    <dbReference type="NCBI Taxonomy" id="286661"/>
    <lineage>
        <taxon>Eukaryota</taxon>
        <taxon>Fungi</taxon>
        <taxon>Dikarya</taxon>
        <taxon>Ascomycota</taxon>
        <taxon>Pezizomycotina</taxon>
        <taxon>Dothideomycetes</taxon>
        <taxon>Dothideomycetes incertae sedis</taxon>
        <taxon>Peltaster</taxon>
    </lineage>
</organism>
<dbReference type="EMBL" id="CP051143">
    <property type="protein sequence ID" value="QIX02172.1"/>
    <property type="molecule type" value="Genomic_DNA"/>
</dbReference>
<evidence type="ECO:0000256" key="2">
    <source>
        <dbReference type="SAM" id="Phobius"/>
    </source>
</evidence>
<evidence type="ECO:0000313" key="3">
    <source>
        <dbReference type="EMBL" id="QIX02172.1"/>
    </source>
</evidence>
<sequence length="852" mass="91832">MGSNAIVALSAPPVLAPFLSLPKTQGGSTGFYSPIITKGTTTWGTAPIESYTPLTKTYLVDYGLQPSVRITLGPDVMPAATTSHDPIMITEASTTSPSSFPTTDSTAASTPAPGQATTLSPAAVGGIVAGALILLTLILSLWWWQLNRRRSRSRVASGLSTWRKVCKTFDTLSSSIAAACDAHPSLATSMLMILSLLLAILSALGHHLFFSKLNQTEVQYWATVTVGRLTATWQQLNSYAGNALAILTKILLSIAVGIAYMQVFWYAAKRHPKPCLRKVAELDTAYGALNNPLVVFHVPLWLHNRALILIAVTAWLLPIIAVVSPGTLQIQPQPKSPTPTFDLSVPNLDMRSLAFSSTISGVIGQSGYGYDFTYNGPSMAVERVAGAVALQGSILPITAPFPNATWSIRLQGPRLHCEEVSDTMRTIIEEELAGFTFREQECFTPPVLVAWSQNSSTPLGMNASRLTQDYAAITIVLIPSLLKASSKAPWNPAACERIDSSRDPKLTPLIMPGDDALYALSCSLVESNYNIYFDYANGSQTIVGRTSGNSDPVQPIASFSYVKAGNISDADLHTLTYSSIFAAFLRTIQGDIRSGLTEQTSLLVNSGILSTVLAQAKEMSFLDPDQVEKYMSPFYRTTLQKELRVESDPQYRGLAPGRSDTGSETLAELIEGLFENITISLLSSADLQPDSSSYTAPKLVTVSSVTYLNYYVYQPGKLWLAYGLGIGFTAMAVTLGLICICLNDAAYSNNFSTVLRIARNAHLSPEMQDRDSSGVDPLPKYISNALIDFYDTSMAKKGDEGSDLAHVEDKQPTAASALLADDESISSNAHHQATEHAVPVILHHANEHNAEP</sequence>
<keyword evidence="2" id="KW-0812">Transmembrane</keyword>
<dbReference type="PANTHER" id="PTHR35041">
    <property type="entry name" value="MEDIATOR OF RNA POLYMERASE II TRANSCRIPTION SUBUNIT 1"/>
    <property type="match status" value="1"/>
</dbReference>
<feature type="transmembrane region" description="Helical" evidence="2">
    <location>
        <begin position="191"/>
        <end position="210"/>
    </location>
</feature>
<dbReference type="Proteomes" id="UP000503462">
    <property type="component" value="Chromosome 5"/>
</dbReference>
<gene>
    <name evidence="3" type="ORF">AMS68_007689</name>
</gene>
<keyword evidence="2" id="KW-1133">Transmembrane helix</keyword>
<feature type="transmembrane region" description="Helical" evidence="2">
    <location>
        <begin position="122"/>
        <end position="144"/>
    </location>
</feature>
<evidence type="ECO:0000256" key="1">
    <source>
        <dbReference type="SAM" id="MobiDB-lite"/>
    </source>
</evidence>
<dbReference type="OrthoDB" id="5322539at2759"/>
<feature type="region of interest" description="Disordered" evidence="1">
    <location>
        <begin position="91"/>
        <end position="114"/>
    </location>
</feature>
<name>A0A6H0Y558_9PEZI</name>
<protein>
    <submittedName>
        <fullName evidence="3">Uncharacterized protein</fullName>
    </submittedName>
</protein>
<accession>A0A6H0Y558</accession>
<feature type="transmembrane region" description="Helical" evidence="2">
    <location>
        <begin position="243"/>
        <end position="268"/>
    </location>
</feature>
<keyword evidence="4" id="KW-1185">Reference proteome</keyword>